<evidence type="ECO:0000256" key="4">
    <source>
        <dbReference type="ARBA" id="ARBA00022989"/>
    </source>
</evidence>
<evidence type="ECO:0000256" key="9">
    <source>
        <dbReference type="ARBA" id="ARBA00023224"/>
    </source>
</evidence>
<dbReference type="GO" id="GO:0004930">
    <property type="term" value="F:G protein-coupled receptor activity"/>
    <property type="evidence" value="ECO:0000318"/>
    <property type="project" value="GO_Central"/>
</dbReference>
<evidence type="ECO:0000256" key="10">
    <source>
        <dbReference type="SAM" id="MobiDB-lite"/>
    </source>
</evidence>
<keyword evidence="3 11" id="KW-0812">Transmembrane</keyword>
<evidence type="ECO:0000256" key="3">
    <source>
        <dbReference type="ARBA" id="ARBA00022692"/>
    </source>
</evidence>
<feature type="transmembrane region" description="Helical" evidence="11">
    <location>
        <begin position="82"/>
        <end position="102"/>
    </location>
</feature>
<dbReference type="InterPro" id="IPR017452">
    <property type="entry name" value="GPCR_Rhodpsn_7TM"/>
</dbReference>
<evidence type="ECO:0000256" key="6">
    <source>
        <dbReference type="ARBA" id="ARBA00023136"/>
    </source>
</evidence>
<keyword evidence="14" id="KW-1185">Reference proteome</keyword>
<feature type="transmembrane region" description="Helical" evidence="11">
    <location>
        <begin position="161"/>
        <end position="182"/>
    </location>
</feature>
<feature type="domain" description="G-protein coupled receptors family 1 profile" evidence="12">
    <location>
        <begin position="62"/>
        <end position="372"/>
    </location>
</feature>
<dbReference type="PRINTS" id="PR00237">
    <property type="entry name" value="GPCRRHODOPSN"/>
</dbReference>
<dbReference type="CDD" id="cd00637">
    <property type="entry name" value="7tm_classA_rhodopsin-like"/>
    <property type="match status" value="1"/>
</dbReference>
<dbReference type="FunCoup" id="A0A7M7PNT5">
    <property type="interactions" value="839"/>
</dbReference>
<proteinExistence type="predicted"/>
<dbReference type="InterPro" id="IPR000276">
    <property type="entry name" value="GPCR_Rhodpsn"/>
</dbReference>
<dbReference type="GeneID" id="105439237"/>
<dbReference type="Gene3D" id="1.20.1070.10">
    <property type="entry name" value="Rhodopsin 7-helix transmembrane proteins"/>
    <property type="match status" value="1"/>
</dbReference>
<keyword evidence="5" id="KW-0297">G-protein coupled receptor</keyword>
<evidence type="ECO:0000313" key="14">
    <source>
        <dbReference type="Proteomes" id="UP000007110"/>
    </source>
</evidence>
<feature type="transmembrane region" description="Helical" evidence="11">
    <location>
        <begin position="49"/>
        <end position="70"/>
    </location>
</feature>
<dbReference type="InParanoid" id="A0A7M7PNT5"/>
<evidence type="ECO:0000256" key="7">
    <source>
        <dbReference type="ARBA" id="ARBA00023157"/>
    </source>
</evidence>
<evidence type="ECO:0000256" key="1">
    <source>
        <dbReference type="ARBA" id="ARBA00004651"/>
    </source>
</evidence>
<feature type="region of interest" description="Disordered" evidence="10">
    <location>
        <begin position="286"/>
        <end position="306"/>
    </location>
</feature>
<sequence length="426" mass="48578">MAGAKIQTVTEPTFYSTMLVEDYFANSTELLSETTITEQKSRSVNIHRILWPILFTVLIIVANFLSLVAFCIEKRLRTYNNYFIINLTILDFMTGLVLILSVVHTHIGYYPFSQDICKMTSALRSVIVNASNLAVVLICADRHQATYDPINHFISRSKRMAIIKNLIPWTVSGVFWFLYITVPEFIIDFDNGRHCIRWYTVRTLPGIIPYITYFYLPFIIIAVLYFRIVAKIQASLGGKNVEKQFVMKDANKGKITAELPHDGMTSAVSTSTINVDLSSDNFDQGPKMKNDNAANNGKKTTMKRETATEMSKATRTLLVIVIAFVVSWLPQSIIMLIYSIEPVLVVPGLPQPARLFFGWMPYLNSLLNPISYYLYLVGVVDLLYETETTNGRRSVPRVTHDYCATVLRQLHDCRKRIQRVNHDLIT</sequence>
<dbReference type="FunFam" id="1.20.1070.10:FF:001183">
    <property type="entry name" value="Uncharacterized protein"/>
    <property type="match status" value="1"/>
</dbReference>
<name>A0A7M7PNT5_STRPU</name>
<dbReference type="GO" id="GO:0001591">
    <property type="term" value="F:dopamine neurotransmitter receptor activity, coupled via Gi/Go"/>
    <property type="evidence" value="ECO:0000318"/>
    <property type="project" value="GO_Central"/>
</dbReference>
<dbReference type="AlphaFoldDB" id="A0A7M7PNT5"/>
<dbReference type="PROSITE" id="PS50262">
    <property type="entry name" value="G_PROTEIN_RECEP_F1_2"/>
    <property type="match status" value="1"/>
</dbReference>
<evidence type="ECO:0000313" key="13">
    <source>
        <dbReference type="EnsemblMetazoa" id="XP_030854505"/>
    </source>
</evidence>
<dbReference type="KEGG" id="spu:105439237"/>
<feature type="transmembrane region" description="Helical" evidence="11">
    <location>
        <begin position="317"/>
        <end position="340"/>
    </location>
</feature>
<keyword evidence="4 11" id="KW-1133">Transmembrane helix</keyword>
<evidence type="ECO:0000256" key="5">
    <source>
        <dbReference type="ARBA" id="ARBA00023040"/>
    </source>
</evidence>
<dbReference type="PANTHER" id="PTHR24248:SF125">
    <property type="entry name" value="DOPAMINE D2-LIKE RECEPTOR"/>
    <property type="match status" value="1"/>
</dbReference>
<dbReference type="SUPFAM" id="SSF81321">
    <property type="entry name" value="Family A G protein-coupled receptor-like"/>
    <property type="match status" value="1"/>
</dbReference>
<feature type="transmembrane region" description="Helical" evidence="11">
    <location>
        <begin position="360"/>
        <end position="384"/>
    </location>
</feature>
<dbReference type="EnsemblMetazoa" id="XM_030998645">
    <property type="protein sequence ID" value="XP_030854505"/>
    <property type="gene ID" value="LOC105439237"/>
</dbReference>
<dbReference type="Proteomes" id="UP000007110">
    <property type="component" value="Unassembled WGS sequence"/>
</dbReference>
<dbReference type="GO" id="GO:0045202">
    <property type="term" value="C:synapse"/>
    <property type="evidence" value="ECO:0007669"/>
    <property type="project" value="GOC"/>
</dbReference>
<feature type="transmembrane region" description="Helical" evidence="11">
    <location>
        <begin position="207"/>
        <end position="226"/>
    </location>
</feature>
<evidence type="ECO:0000256" key="11">
    <source>
        <dbReference type="SAM" id="Phobius"/>
    </source>
</evidence>
<keyword evidence="8" id="KW-0675">Receptor</keyword>
<keyword evidence="9" id="KW-0807">Transducer</keyword>
<reference evidence="13" key="2">
    <citation type="submission" date="2021-01" db="UniProtKB">
        <authorList>
            <consortium name="EnsemblMetazoa"/>
        </authorList>
    </citation>
    <scope>IDENTIFICATION</scope>
</reference>
<keyword evidence="7" id="KW-1015">Disulfide bond</keyword>
<evidence type="ECO:0000256" key="8">
    <source>
        <dbReference type="ARBA" id="ARBA00023170"/>
    </source>
</evidence>
<dbReference type="GO" id="GO:0005886">
    <property type="term" value="C:plasma membrane"/>
    <property type="evidence" value="ECO:0000318"/>
    <property type="project" value="GO_Central"/>
</dbReference>
<comment type="subcellular location">
    <subcellularLocation>
        <location evidence="1">Cell membrane</location>
        <topology evidence="1">Multi-pass membrane protein</topology>
    </subcellularLocation>
</comment>
<evidence type="ECO:0000256" key="2">
    <source>
        <dbReference type="ARBA" id="ARBA00022475"/>
    </source>
</evidence>
<protein>
    <recommendedName>
        <fullName evidence="12">G-protein coupled receptors family 1 profile domain-containing protein</fullName>
    </recommendedName>
</protein>
<organism evidence="13 14">
    <name type="scientific">Strongylocentrotus purpuratus</name>
    <name type="common">Purple sea urchin</name>
    <dbReference type="NCBI Taxonomy" id="7668"/>
    <lineage>
        <taxon>Eukaryota</taxon>
        <taxon>Metazoa</taxon>
        <taxon>Echinodermata</taxon>
        <taxon>Eleutherozoa</taxon>
        <taxon>Echinozoa</taxon>
        <taxon>Echinoidea</taxon>
        <taxon>Euechinoidea</taxon>
        <taxon>Echinacea</taxon>
        <taxon>Camarodonta</taxon>
        <taxon>Echinidea</taxon>
        <taxon>Strongylocentrotidae</taxon>
        <taxon>Strongylocentrotus</taxon>
    </lineage>
</organism>
<dbReference type="OrthoDB" id="10097410at2759"/>
<dbReference type="Pfam" id="PF00001">
    <property type="entry name" value="7tm_1"/>
    <property type="match status" value="1"/>
</dbReference>
<reference evidence="14" key="1">
    <citation type="submission" date="2015-02" db="EMBL/GenBank/DDBJ databases">
        <title>Genome sequencing for Strongylocentrotus purpuratus.</title>
        <authorList>
            <person name="Murali S."/>
            <person name="Liu Y."/>
            <person name="Vee V."/>
            <person name="English A."/>
            <person name="Wang M."/>
            <person name="Skinner E."/>
            <person name="Han Y."/>
            <person name="Muzny D.M."/>
            <person name="Worley K.C."/>
            <person name="Gibbs R.A."/>
        </authorList>
    </citation>
    <scope>NUCLEOTIDE SEQUENCE</scope>
</reference>
<dbReference type="PANTHER" id="PTHR24248">
    <property type="entry name" value="ADRENERGIC RECEPTOR-RELATED G-PROTEIN COUPLED RECEPTOR"/>
    <property type="match status" value="1"/>
</dbReference>
<accession>A0A7M7PNT5</accession>
<keyword evidence="2" id="KW-1003">Cell membrane</keyword>
<keyword evidence="6 11" id="KW-0472">Membrane</keyword>
<evidence type="ECO:0000259" key="12">
    <source>
        <dbReference type="PROSITE" id="PS50262"/>
    </source>
</evidence>
<dbReference type="RefSeq" id="XP_030854505.1">
    <property type="nucleotide sequence ID" value="XM_030998645.1"/>
</dbReference>